<feature type="domain" description="HAMP" evidence="3">
    <location>
        <begin position="170"/>
        <end position="221"/>
    </location>
</feature>
<dbReference type="Pfam" id="PF16448">
    <property type="entry name" value="LapD_MoxY_N"/>
    <property type="match status" value="1"/>
</dbReference>
<dbReference type="PROSITE" id="PS50883">
    <property type="entry name" value="EAL"/>
    <property type="match status" value="1"/>
</dbReference>
<dbReference type="STRING" id="492660.SAMN05192566_1057"/>
<feature type="domain" description="EAL" evidence="2">
    <location>
        <begin position="403"/>
        <end position="642"/>
    </location>
</feature>
<dbReference type="PROSITE" id="PS51257">
    <property type="entry name" value="PROKAR_LIPOPROTEIN"/>
    <property type="match status" value="1"/>
</dbReference>
<dbReference type="PROSITE" id="PS50885">
    <property type="entry name" value="HAMP"/>
    <property type="match status" value="1"/>
</dbReference>
<keyword evidence="1" id="KW-0812">Transmembrane</keyword>
<dbReference type="InterPro" id="IPR035919">
    <property type="entry name" value="EAL_sf"/>
</dbReference>
<dbReference type="InterPro" id="IPR001633">
    <property type="entry name" value="EAL_dom"/>
</dbReference>
<dbReference type="OrthoDB" id="5894408at2"/>
<dbReference type="GO" id="GO:0071111">
    <property type="term" value="F:cyclic-guanylate-specific phosphodiesterase activity"/>
    <property type="evidence" value="ECO:0007669"/>
    <property type="project" value="InterPro"/>
</dbReference>
<gene>
    <name evidence="4" type="ORF">SAMN05192566_1057</name>
</gene>
<accession>A0A1G9B9M8</accession>
<name>A0A1G9B9M8_9PROT</name>
<dbReference type="SUPFAM" id="SSF55073">
    <property type="entry name" value="Nucleotide cyclase"/>
    <property type="match status" value="1"/>
</dbReference>
<dbReference type="InterPro" id="IPR043128">
    <property type="entry name" value="Rev_trsase/Diguanyl_cyclase"/>
</dbReference>
<dbReference type="SMART" id="SM00267">
    <property type="entry name" value="GGDEF"/>
    <property type="match status" value="1"/>
</dbReference>
<dbReference type="GO" id="GO:0007165">
    <property type="term" value="P:signal transduction"/>
    <property type="evidence" value="ECO:0007669"/>
    <property type="project" value="InterPro"/>
</dbReference>
<dbReference type="RefSeq" id="WP_091471076.1">
    <property type="nucleotide sequence ID" value="NZ_FNFX01000002.1"/>
</dbReference>
<feature type="transmembrane region" description="Helical" evidence="1">
    <location>
        <begin position="7"/>
        <end position="28"/>
    </location>
</feature>
<dbReference type="AlphaFoldDB" id="A0A1G9B9M8"/>
<protein>
    <submittedName>
        <fullName evidence="4">Diguanylate cyclase/phosphodiesterase</fullName>
    </submittedName>
</protein>
<dbReference type="InterPro" id="IPR042461">
    <property type="entry name" value="LapD_MoxY_peri_C"/>
</dbReference>
<dbReference type="EMBL" id="FNFX01000002">
    <property type="protein sequence ID" value="SDK36163.1"/>
    <property type="molecule type" value="Genomic_DNA"/>
</dbReference>
<reference evidence="5" key="1">
    <citation type="submission" date="2016-10" db="EMBL/GenBank/DDBJ databases">
        <authorList>
            <person name="Varghese N."/>
            <person name="Submissions S."/>
        </authorList>
    </citation>
    <scope>NUCLEOTIDE SEQUENCE [LARGE SCALE GENOMIC DNA]</scope>
    <source>
        <strain evidence="5">CBMB127</strain>
    </source>
</reference>
<dbReference type="Gene3D" id="3.30.70.270">
    <property type="match status" value="1"/>
</dbReference>
<dbReference type="CDD" id="cd01948">
    <property type="entry name" value="EAL"/>
    <property type="match status" value="1"/>
</dbReference>
<evidence type="ECO:0000256" key="1">
    <source>
        <dbReference type="SAM" id="Phobius"/>
    </source>
</evidence>
<dbReference type="InterPro" id="IPR003660">
    <property type="entry name" value="HAMP_dom"/>
</dbReference>
<dbReference type="PANTHER" id="PTHR33121:SF79">
    <property type="entry name" value="CYCLIC DI-GMP PHOSPHODIESTERASE PDED-RELATED"/>
    <property type="match status" value="1"/>
</dbReference>
<dbReference type="SUPFAM" id="SSF141868">
    <property type="entry name" value="EAL domain-like"/>
    <property type="match status" value="1"/>
</dbReference>
<dbReference type="InterPro" id="IPR000160">
    <property type="entry name" value="GGDEF_dom"/>
</dbReference>
<feature type="transmembrane region" description="Helical" evidence="1">
    <location>
        <begin position="150"/>
        <end position="169"/>
    </location>
</feature>
<keyword evidence="1" id="KW-0472">Membrane</keyword>
<dbReference type="Pfam" id="PF00990">
    <property type="entry name" value="GGDEF"/>
    <property type="match status" value="1"/>
</dbReference>
<keyword evidence="1" id="KW-1133">Transmembrane helix</keyword>
<dbReference type="InterPro" id="IPR032244">
    <property type="entry name" value="LapD_MoxY_N"/>
</dbReference>
<evidence type="ECO:0000313" key="4">
    <source>
        <dbReference type="EMBL" id="SDK36163.1"/>
    </source>
</evidence>
<dbReference type="Proteomes" id="UP000198629">
    <property type="component" value="Unassembled WGS sequence"/>
</dbReference>
<dbReference type="InterPro" id="IPR029787">
    <property type="entry name" value="Nucleotide_cyclase"/>
</dbReference>
<evidence type="ECO:0000259" key="2">
    <source>
        <dbReference type="PROSITE" id="PS50883"/>
    </source>
</evidence>
<dbReference type="GO" id="GO:0016020">
    <property type="term" value="C:membrane"/>
    <property type="evidence" value="ECO:0007669"/>
    <property type="project" value="InterPro"/>
</dbReference>
<organism evidence="4 5">
    <name type="scientific">Methylophilus rhizosphaerae</name>
    <dbReference type="NCBI Taxonomy" id="492660"/>
    <lineage>
        <taxon>Bacteria</taxon>
        <taxon>Pseudomonadati</taxon>
        <taxon>Pseudomonadota</taxon>
        <taxon>Betaproteobacteria</taxon>
        <taxon>Nitrosomonadales</taxon>
        <taxon>Methylophilaceae</taxon>
        <taxon>Methylophilus</taxon>
    </lineage>
</organism>
<evidence type="ECO:0000313" key="5">
    <source>
        <dbReference type="Proteomes" id="UP000198629"/>
    </source>
</evidence>
<proteinExistence type="predicted"/>
<evidence type="ECO:0000259" key="3">
    <source>
        <dbReference type="PROSITE" id="PS50885"/>
    </source>
</evidence>
<keyword evidence="5" id="KW-1185">Reference proteome</keyword>
<dbReference type="Gene3D" id="3.30.110.200">
    <property type="match status" value="1"/>
</dbReference>
<dbReference type="Gene3D" id="6.20.270.20">
    <property type="entry name" value="LapD/MoxY periplasmic domain"/>
    <property type="match status" value="1"/>
</dbReference>
<dbReference type="PANTHER" id="PTHR33121">
    <property type="entry name" value="CYCLIC DI-GMP PHOSPHODIESTERASE PDEF"/>
    <property type="match status" value="1"/>
</dbReference>
<dbReference type="Gene3D" id="3.20.20.450">
    <property type="entry name" value="EAL domain"/>
    <property type="match status" value="1"/>
</dbReference>
<dbReference type="SMART" id="SM00052">
    <property type="entry name" value="EAL"/>
    <property type="match status" value="1"/>
</dbReference>
<dbReference type="InterPro" id="IPR050706">
    <property type="entry name" value="Cyclic-di-GMP_PDE-like"/>
</dbReference>
<dbReference type="Pfam" id="PF00563">
    <property type="entry name" value="EAL"/>
    <property type="match status" value="1"/>
</dbReference>
<sequence length="642" mass="72595">MSLIKQIRIAISVIILMVAAGCLFLGVYDDHRFMAEQMQKKNNDNANGLAITLSNIQKDNVTVELIVSAQFDMGNYRRIAIVSPENKTMIERVNRNPHSVAPKWFQSLFSISIHPGVANIQSGWQQYGTLILESEPSLAYDQLWETSRHAVLWTLIVALMSYVVSGVWLKRILKPLEDVIGQAEALGERKYITIKEPKTEEFRKLVRTMNILSDRVKSMVTAESERLNVLNLQINYDEVTGLMNQAHFSNTVAVALKDDSFVEGMLILVQLRNLSEIDKQLGYSVTNQLIKKVGDAIRQQAEHYADVVSGRMSGGMFGIFSRQPLNDFAVAAEFKLVLEKLNAAQQLMQFQFVVAHTKTKKGDDFADIHRVMQFILDLSSDQAVVPMRVMNANSILTSRKNYLGQWKEQFLQAIEHKNIKLARYPVMQREQQLLHYECPLRLHIDEGDQWLAAGAFIDWASQLDMIKTLDGLALDCAVDMLHKSDDSLSVNVSAAAMRSDEYRAKIQNLMQTIQQPARLSFEVSEEAAFSDFLQFREFVYLVKSLGCMVGMEHVATRMAQLGDLHELGLDFVKFDASLIRDIHLRPQQQSLLRGLCMMVRTMGIMPIAEGVRDQKELDSLNAVGIEAVTGPFVQENLQFGTL</sequence>